<keyword evidence="1" id="KW-0812">Transmembrane</keyword>
<feature type="transmembrane region" description="Helical" evidence="1">
    <location>
        <begin position="6"/>
        <end position="24"/>
    </location>
</feature>
<reference evidence="2 3" key="1">
    <citation type="journal article" date="2013" name="Curr. Biol.">
        <title>The Genome of the Foraminiferan Reticulomyxa filosa.</title>
        <authorList>
            <person name="Glockner G."/>
            <person name="Hulsmann N."/>
            <person name="Schleicher M."/>
            <person name="Noegel A.A."/>
            <person name="Eichinger L."/>
            <person name="Gallinger C."/>
            <person name="Pawlowski J."/>
            <person name="Sierra R."/>
            <person name="Euteneuer U."/>
            <person name="Pillet L."/>
            <person name="Moustafa A."/>
            <person name="Platzer M."/>
            <person name="Groth M."/>
            <person name="Szafranski K."/>
            <person name="Schliwa M."/>
        </authorList>
    </citation>
    <scope>NUCLEOTIDE SEQUENCE [LARGE SCALE GENOMIC DNA]</scope>
</reference>
<keyword evidence="1" id="KW-0472">Membrane</keyword>
<protein>
    <submittedName>
        <fullName evidence="2">Uncharacterized protein</fullName>
    </submittedName>
</protein>
<proteinExistence type="predicted"/>
<keyword evidence="3" id="KW-1185">Reference proteome</keyword>
<dbReference type="Proteomes" id="UP000023152">
    <property type="component" value="Unassembled WGS sequence"/>
</dbReference>
<comment type="caution">
    <text evidence="2">The sequence shown here is derived from an EMBL/GenBank/DDBJ whole genome shotgun (WGS) entry which is preliminary data.</text>
</comment>
<evidence type="ECO:0000313" key="2">
    <source>
        <dbReference type="EMBL" id="ETO08262.1"/>
    </source>
</evidence>
<dbReference type="EMBL" id="ASPP01025214">
    <property type="protein sequence ID" value="ETO08262.1"/>
    <property type="molecule type" value="Genomic_DNA"/>
</dbReference>
<evidence type="ECO:0000256" key="1">
    <source>
        <dbReference type="SAM" id="Phobius"/>
    </source>
</evidence>
<organism evidence="2 3">
    <name type="scientific">Reticulomyxa filosa</name>
    <dbReference type="NCBI Taxonomy" id="46433"/>
    <lineage>
        <taxon>Eukaryota</taxon>
        <taxon>Sar</taxon>
        <taxon>Rhizaria</taxon>
        <taxon>Retaria</taxon>
        <taxon>Foraminifera</taxon>
        <taxon>Monothalamids</taxon>
        <taxon>Reticulomyxidae</taxon>
        <taxon>Reticulomyxa</taxon>
    </lineage>
</organism>
<dbReference type="AlphaFoldDB" id="X6M461"/>
<name>X6M461_RETFI</name>
<keyword evidence="1" id="KW-1133">Transmembrane helix</keyword>
<sequence>MHLFFPSFFFFFTYTFFFFSLQKLSINKKKNLHACTEKKTTDKEEIMDTLTLESNEKEELMKLHERIKSDALSNKLKDELYKENRLMLIINYKHYKDSFGPEITAKATILFVTSVLWNVRNNSYEFDALRKGFCISKFSLRFHFLK</sequence>
<gene>
    <name evidence="2" type="ORF">RFI_29127</name>
</gene>
<evidence type="ECO:0000313" key="3">
    <source>
        <dbReference type="Proteomes" id="UP000023152"/>
    </source>
</evidence>
<accession>X6M461</accession>